<keyword evidence="2" id="KW-1185">Reference proteome</keyword>
<accession>A0A4D6NMN0</accession>
<reference evidence="1 2" key="1">
    <citation type="submission" date="2019-04" db="EMBL/GenBank/DDBJ databases">
        <title>An improved genome assembly and genetic linkage map for asparagus bean, Vigna unguiculata ssp. sesquipedialis.</title>
        <authorList>
            <person name="Xia Q."/>
            <person name="Zhang R."/>
            <person name="Dong Y."/>
        </authorList>
    </citation>
    <scope>NUCLEOTIDE SEQUENCE [LARGE SCALE GENOMIC DNA]</scope>
    <source>
        <tissue evidence="1">Leaf</tissue>
    </source>
</reference>
<dbReference type="AlphaFoldDB" id="A0A4D6NMN0"/>
<evidence type="ECO:0000313" key="2">
    <source>
        <dbReference type="Proteomes" id="UP000501690"/>
    </source>
</evidence>
<dbReference type="EMBL" id="CP039355">
    <property type="protein sequence ID" value="QCE14896.1"/>
    <property type="molecule type" value="Genomic_DNA"/>
</dbReference>
<proteinExistence type="predicted"/>
<protein>
    <submittedName>
        <fullName evidence="1">Uncharacterized protein</fullName>
    </submittedName>
</protein>
<name>A0A4D6NMN0_VIGUN</name>
<evidence type="ECO:0000313" key="1">
    <source>
        <dbReference type="EMBL" id="QCE14896.1"/>
    </source>
</evidence>
<organism evidence="1 2">
    <name type="scientific">Vigna unguiculata</name>
    <name type="common">Cowpea</name>
    <dbReference type="NCBI Taxonomy" id="3917"/>
    <lineage>
        <taxon>Eukaryota</taxon>
        <taxon>Viridiplantae</taxon>
        <taxon>Streptophyta</taxon>
        <taxon>Embryophyta</taxon>
        <taxon>Tracheophyta</taxon>
        <taxon>Spermatophyta</taxon>
        <taxon>Magnoliopsida</taxon>
        <taxon>eudicotyledons</taxon>
        <taxon>Gunneridae</taxon>
        <taxon>Pentapetalae</taxon>
        <taxon>rosids</taxon>
        <taxon>fabids</taxon>
        <taxon>Fabales</taxon>
        <taxon>Fabaceae</taxon>
        <taxon>Papilionoideae</taxon>
        <taxon>50 kb inversion clade</taxon>
        <taxon>NPAAA clade</taxon>
        <taxon>indigoferoid/millettioid clade</taxon>
        <taxon>Phaseoleae</taxon>
        <taxon>Vigna</taxon>
    </lineage>
</organism>
<gene>
    <name evidence="1" type="ORF">DEO72_LG11g1902</name>
</gene>
<sequence>MSWYVVWNCGCDYCRETVARNVCSHPSGSVSPRRDLKKQARSTLELSLKRELSFERGFSLRREGLAKARTREDFGSSLQFYCPGEGLCLWARGGLAQARRGSPKRESAFQ</sequence>
<dbReference type="Proteomes" id="UP000501690">
    <property type="component" value="Linkage Group LG11"/>
</dbReference>